<dbReference type="AlphaFoldDB" id="W0GPU4"/>
<dbReference type="RefSeq" id="WP_025317447.1">
    <property type="nucleotide sequence ID" value="NZ_CP002082.1"/>
</dbReference>
<evidence type="ECO:0000313" key="2">
    <source>
        <dbReference type="Proteomes" id="UP000019260"/>
    </source>
</evidence>
<dbReference type="KEGG" id="smia:P344_03995"/>
<evidence type="ECO:0000313" key="1">
    <source>
        <dbReference type="EMBL" id="AHI58127.1"/>
    </source>
</evidence>
<organism evidence="1 2">
    <name type="scientific">Spiroplasma mirum ATCC 29335</name>
    <dbReference type="NCBI Taxonomy" id="838561"/>
    <lineage>
        <taxon>Bacteria</taxon>
        <taxon>Bacillati</taxon>
        <taxon>Mycoplasmatota</taxon>
        <taxon>Mollicutes</taxon>
        <taxon>Entomoplasmatales</taxon>
        <taxon>Spiroplasmataceae</taxon>
        <taxon>Spiroplasma</taxon>
    </lineage>
</organism>
<dbReference type="HOGENOM" id="CLU_2467458_0_0_14"/>
<name>W0GPU4_9MOLU</name>
<dbReference type="STRING" id="838561.P344_03995"/>
<gene>
    <name evidence="1" type="ORF">P344_03995</name>
</gene>
<dbReference type="PATRIC" id="fig|838561.3.peg.762"/>
<dbReference type="EMBL" id="CP006720">
    <property type="protein sequence ID" value="AHI58127.1"/>
    <property type="molecule type" value="Genomic_DNA"/>
</dbReference>
<dbReference type="Proteomes" id="UP000019260">
    <property type="component" value="Chromosome"/>
</dbReference>
<accession>W0GPU4</accession>
<keyword evidence="2" id="KW-1185">Reference proteome</keyword>
<sequence>MSKTTNKLPKKELDLSFANKILGVVRQYVPRKIYDDINNNVGDFKWTWYFENHQELEKPLDLTTSVVFFIKILSEPANDLFNESNWFY</sequence>
<dbReference type="OrthoDB" id="9978205at2"/>
<proteinExistence type="predicted"/>
<dbReference type="KEGG" id="smir:SMM_0666"/>
<reference evidence="1 2" key="1">
    <citation type="submission" date="2013-09" db="EMBL/GenBank/DDBJ databases">
        <title>Complete genome sequence of Spiroplasma mirum suckling mouse cataract agent.</title>
        <authorList>
            <person name="Landry C.A."/>
            <person name="Bastian F.O."/>
            <person name="Thune R.L."/>
        </authorList>
    </citation>
    <scope>NUCLEOTIDE SEQUENCE [LARGE SCALE GENOMIC DNA]</scope>
    <source>
        <strain evidence="1 2">SMCA</strain>
    </source>
</reference>
<protein>
    <submittedName>
        <fullName evidence="1">Uncharacterized protein</fullName>
    </submittedName>
</protein>